<dbReference type="Proteomes" id="UP001597158">
    <property type="component" value="Unassembled WGS sequence"/>
</dbReference>
<evidence type="ECO:0000313" key="4">
    <source>
        <dbReference type="Proteomes" id="UP001597158"/>
    </source>
</evidence>
<evidence type="ECO:0000313" key="3">
    <source>
        <dbReference type="EMBL" id="MFD1265477.1"/>
    </source>
</evidence>
<protein>
    <submittedName>
        <fullName evidence="3">Tripartite tricarboxylate transporter TctB family protein</fullName>
    </submittedName>
</protein>
<evidence type="ECO:0000259" key="2">
    <source>
        <dbReference type="Pfam" id="PF07331"/>
    </source>
</evidence>
<gene>
    <name evidence="3" type="ORF">ACFQ4M_18035</name>
</gene>
<keyword evidence="1" id="KW-1133">Transmembrane helix</keyword>
<feature type="transmembrane region" description="Helical" evidence="1">
    <location>
        <begin position="114"/>
        <end position="132"/>
    </location>
</feature>
<sequence length="147" mass="15746">MSERIFGGVLVLISLVGLFIARGFEAPFSYEPVGPKAFPMIVLALLGLFALALVFGKTEKTAWAPGPVMQRIGLLFLVVLGYALLFDRLGFVIATALVTLPVARLFGASWKQALVSGVGLGIGLFYFFDRLLDVALPTGLWLNAITG</sequence>
<keyword evidence="1" id="KW-0472">Membrane</keyword>
<proteinExistence type="predicted"/>
<comment type="caution">
    <text evidence="3">The sequence shown here is derived from an EMBL/GenBank/DDBJ whole genome shotgun (WGS) entry which is preliminary data.</text>
</comment>
<name>A0ABW3WKF8_9RHOO</name>
<keyword evidence="4" id="KW-1185">Reference proteome</keyword>
<feature type="domain" description="DUF1468" evidence="2">
    <location>
        <begin position="5"/>
        <end position="137"/>
    </location>
</feature>
<feature type="transmembrane region" description="Helical" evidence="1">
    <location>
        <begin position="37"/>
        <end position="56"/>
    </location>
</feature>
<evidence type="ECO:0000256" key="1">
    <source>
        <dbReference type="SAM" id="Phobius"/>
    </source>
</evidence>
<feature type="transmembrane region" description="Helical" evidence="1">
    <location>
        <begin position="68"/>
        <end position="85"/>
    </location>
</feature>
<reference evidence="4" key="1">
    <citation type="journal article" date="2019" name="Int. J. Syst. Evol. Microbiol.">
        <title>The Global Catalogue of Microorganisms (GCM) 10K type strain sequencing project: providing services to taxonomists for standard genome sequencing and annotation.</title>
        <authorList>
            <consortium name="The Broad Institute Genomics Platform"/>
            <consortium name="The Broad Institute Genome Sequencing Center for Infectious Disease"/>
            <person name="Wu L."/>
            <person name="Ma J."/>
        </authorList>
    </citation>
    <scope>NUCLEOTIDE SEQUENCE [LARGE SCALE GENOMIC DNA]</scope>
    <source>
        <strain evidence="4">CCUG 48884</strain>
    </source>
</reference>
<dbReference type="InterPro" id="IPR009936">
    <property type="entry name" value="DUF1468"/>
</dbReference>
<keyword evidence="1" id="KW-0812">Transmembrane</keyword>
<organism evidence="3 4">
    <name type="scientific">Thauera mechernichensis</name>
    <dbReference type="NCBI Taxonomy" id="82788"/>
    <lineage>
        <taxon>Bacteria</taxon>
        <taxon>Pseudomonadati</taxon>
        <taxon>Pseudomonadota</taxon>
        <taxon>Betaproteobacteria</taxon>
        <taxon>Rhodocyclales</taxon>
        <taxon>Zoogloeaceae</taxon>
        <taxon>Thauera</taxon>
    </lineage>
</organism>
<dbReference type="Pfam" id="PF07331">
    <property type="entry name" value="TctB"/>
    <property type="match status" value="1"/>
</dbReference>
<dbReference type="EMBL" id="JBHTMC010000034">
    <property type="protein sequence ID" value="MFD1265477.1"/>
    <property type="molecule type" value="Genomic_DNA"/>
</dbReference>
<accession>A0ABW3WKF8</accession>
<dbReference type="RefSeq" id="WP_002936139.1">
    <property type="nucleotide sequence ID" value="NZ_JARQZE010000006.1"/>
</dbReference>